<feature type="transmembrane region" description="Helical" evidence="1">
    <location>
        <begin position="182"/>
        <end position="202"/>
    </location>
</feature>
<sequence>MKTLGKYSLASFIKFIISAAWYIQLFFLIFLTFAISIKFLKNGTTEPTPETVEVRLTQSRQVDVATAAIAQNISAAALQLDSGKLTFNHQSSKQIIGFNLVSMWVSFSISLTITYLLRRLFRSLTQNDPFIVENAQRLRLIAFLIMLIPLTSFVHDFIVNWFLKQNFLIDGSGIRAHLNIDLKTLFVGLVVLVIAEIFRVGARLKEEQELTV</sequence>
<reference evidence="3" key="1">
    <citation type="journal article" date="2019" name="Int. J. Syst. Evol. Microbiol.">
        <title>The Global Catalogue of Microorganisms (GCM) 10K type strain sequencing project: providing services to taxonomists for standard genome sequencing and annotation.</title>
        <authorList>
            <consortium name="The Broad Institute Genomics Platform"/>
            <consortium name="The Broad Institute Genome Sequencing Center for Infectious Disease"/>
            <person name="Wu L."/>
            <person name="Ma J."/>
        </authorList>
    </citation>
    <scope>NUCLEOTIDE SEQUENCE [LARGE SCALE GENOMIC DNA]</scope>
    <source>
        <strain evidence="3">KCTC 23984</strain>
    </source>
</reference>
<dbReference type="RefSeq" id="WP_377483294.1">
    <property type="nucleotide sequence ID" value="NZ_JBHUOX010000005.1"/>
</dbReference>
<evidence type="ECO:0000256" key="1">
    <source>
        <dbReference type="SAM" id="Phobius"/>
    </source>
</evidence>
<proteinExistence type="predicted"/>
<evidence type="ECO:0000313" key="3">
    <source>
        <dbReference type="Proteomes" id="UP001597641"/>
    </source>
</evidence>
<name>A0ABW6BTB0_9BACT</name>
<dbReference type="EMBL" id="JBHUOX010000005">
    <property type="protein sequence ID" value="MFD3000358.1"/>
    <property type="molecule type" value="Genomic_DNA"/>
</dbReference>
<comment type="caution">
    <text evidence="2">The sequence shown here is derived from an EMBL/GenBank/DDBJ whole genome shotgun (WGS) entry which is preliminary data.</text>
</comment>
<dbReference type="InterPro" id="IPR021354">
    <property type="entry name" value="DUF2975"/>
</dbReference>
<keyword evidence="3" id="KW-1185">Reference proteome</keyword>
<feature type="transmembrane region" description="Helical" evidence="1">
    <location>
        <begin position="12"/>
        <end position="37"/>
    </location>
</feature>
<gene>
    <name evidence="2" type="ORF">ACFS7Z_08305</name>
</gene>
<keyword evidence="1" id="KW-1133">Transmembrane helix</keyword>
<feature type="transmembrane region" description="Helical" evidence="1">
    <location>
        <begin position="95"/>
        <end position="117"/>
    </location>
</feature>
<organism evidence="2 3">
    <name type="scientific">Pontibacter toksunensis</name>
    <dbReference type="NCBI Taxonomy" id="1332631"/>
    <lineage>
        <taxon>Bacteria</taxon>
        <taxon>Pseudomonadati</taxon>
        <taxon>Bacteroidota</taxon>
        <taxon>Cytophagia</taxon>
        <taxon>Cytophagales</taxon>
        <taxon>Hymenobacteraceae</taxon>
        <taxon>Pontibacter</taxon>
    </lineage>
</organism>
<keyword evidence="1" id="KW-0812">Transmembrane</keyword>
<accession>A0ABW6BTB0</accession>
<protein>
    <submittedName>
        <fullName evidence="2">DUF2975 domain-containing protein</fullName>
    </submittedName>
</protein>
<dbReference type="Proteomes" id="UP001597641">
    <property type="component" value="Unassembled WGS sequence"/>
</dbReference>
<dbReference type="Pfam" id="PF11188">
    <property type="entry name" value="DUF2975"/>
    <property type="match status" value="1"/>
</dbReference>
<evidence type="ECO:0000313" key="2">
    <source>
        <dbReference type="EMBL" id="MFD3000358.1"/>
    </source>
</evidence>
<keyword evidence="1" id="KW-0472">Membrane</keyword>
<feature type="transmembrane region" description="Helical" evidence="1">
    <location>
        <begin position="138"/>
        <end position="162"/>
    </location>
</feature>